<dbReference type="PANTHER" id="PTHR37535">
    <property type="entry name" value="FLUG DOMAIN PROTEIN"/>
    <property type="match status" value="1"/>
</dbReference>
<dbReference type="EMBL" id="JAANER010000008">
    <property type="protein sequence ID" value="KAG9186438.1"/>
    <property type="molecule type" value="Genomic_DNA"/>
</dbReference>
<dbReference type="InterPro" id="IPR021842">
    <property type="entry name" value="DUF3435"/>
</dbReference>
<evidence type="ECO:0000256" key="1">
    <source>
        <dbReference type="SAM" id="MobiDB-lite"/>
    </source>
</evidence>
<feature type="compositionally biased region" description="Low complexity" evidence="1">
    <location>
        <begin position="9"/>
        <end position="22"/>
    </location>
</feature>
<gene>
    <name evidence="3" type="ORF">G6011_09546</name>
</gene>
<sequence length="688" mass="79076">MRRRSLVKSSSNDSDYTGSGTDDGMELDTDLTDVNEFANHNNENDEDEAWLFPNEDHPPEYYLQQLEIFNEQEYTKEDYKDSSTRLINRMEDQWNQCWTYLKNDHYRAYETVSVTTLYTFFNWLLDQRHGKKGRKRRGTKVASSLGTYWKVFRLVYERATGAKLDGKINRSMHKVLRKLAKKHGLKKIGRDKACIGIPMDATGYKRSSIYNWVGLQRTGPKLFLGFAIGIYKLRYYGIQKVALIENTFPLPEIMYDETLLFSPHVFLLGLLFHDRAFAAYNLTSSEELSRLTIPPGRNELPLRLNRMLDNIPVFRKAVRTLHGWEISPNEPLPYSTLLPWIRTLGEITGFSQVTRPYLLRYAGGKAFNENGNVSEAMQNLMMGHASIATFLKHYLSRRITVDTQAVVRGIQPQAALMRAACTMSRSIDRRRPRRLTQEQSASVDDDPSVRSLLKRREELKRTVPNATKHPKYKALASKITQERQRRRHALLQDIKERWEFEQPVRDVEQQLAGLETENNPEPIQGIMLPAQEELVDSALSKPGVTIEKEMDRRNVTIRAVTLNCGTEEGGMNPIKEGGRSRNIAQSAKSQLRHDEEALEAAKVSVYKDKRPKICFLCLGNERLPLAQRIRPFGTSGDLSKHFGRKHLKHINSGEGLSCNLCQVPLSNKMHMQRHAQDVHGTISPRHSY</sequence>
<evidence type="ECO:0000313" key="3">
    <source>
        <dbReference type="EMBL" id="KAG9186438.1"/>
    </source>
</evidence>
<evidence type="ECO:0000313" key="4">
    <source>
        <dbReference type="Proteomes" id="UP001199106"/>
    </source>
</evidence>
<dbReference type="PROSITE" id="PS00028">
    <property type="entry name" value="ZINC_FINGER_C2H2_1"/>
    <property type="match status" value="1"/>
</dbReference>
<protein>
    <recommendedName>
        <fullName evidence="2">C2H2-type domain-containing protein</fullName>
    </recommendedName>
</protein>
<accession>A0AAD4FCT4</accession>
<dbReference type="PANTHER" id="PTHR37535:SF2">
    <property type="entry name" value="FINGER DOMAIN PROTEIN, PUTATIVE (AFU_ORTHOLOGUE AFUA_6G09300)-RELATED"/>
    <property type="match status" value="1"/>
</dbReference>
<dbReference type="Proteomes" id="UP001199106">
    <property type="component" value="Unassembled WGS sequence"/>
</dbReference>
<proteinExistence type="predicted"/>
<dbReference type="AlphaFoldDB" id="A0AAD4FCT4"/>
<feature type="domain" description="C2H2-type" evidence="2">
    <location>
        <begin position="658"/>
        <end position="679"/>
    </location>
</feature>
<reference evidence="3" key="1">
    <citation type="submission" date="2021-07" db="EMBL/GenBank/DDBJ databases">
        <title>Genome Resource of American Ginseng Black Spot Pathogen Alternaria panax.</title>
        <authorList>
            <person name="Qiu C."/>
            <person name="Wang W."/>
            <person name="Liu Z."/>
        </authorList>
    </citation>
    <scope>NUCLEOTIDE SEQUENCE</scope>
    <source>
        <strain evidence="3">BNCC115425</strain>
    </source>
</reference>
<comment type="caution">
    <text evidence="3">The sequence shown here is derived from an EMBL/GenBank/DDBJ whole genome shotgun (WGS) entry which is preliminary data.</text>
</comment>
<name>A0AAD4FCT4_9PLEO</name>
<organism evidence="3 4">
    <name type="scientific">Alternaria panax</name>
    <dbReference type="NCBI Taxonomy" id="48097"/>
    <lineage>
        <taxon>Eukaryota</taxon>
        <taxon>Fungi</taxon>
        <taxon>Dikarya</taxon>
        <taxon>Ascomycota</taxon>
        <taxon>Pezizomycotina</taxon>
        <taxon>Dothideomycetes</taxon>
        <taxon>Pleosporomycetidae</taxon>
        <taxon>Pleosporales</taxon>
        <taxon>Pleosporineae</taxon>
        <taxon>Pleosporaceae</taxon>
        <taxon>Alternaria</taxon>
        <taxon>Alternaria sect. Panax</taxon>
    </lineage>
</organism>
<dbReference type="InterPro" id="IPR013087">
    <property type="entry name" value="Znf_C2H2_type"/>
</dbReference>
<feature type="region of interest" description="Disordered" evidence="1">
    <location>
        <begin position="1"/>
        <end position="29"/>
    </location>
</feature>
<feature type="region of interest" description="Disordered" evidence="1">
    <location>
        <begin position="427"/>
        <end position="448"/>
    </location>
</feature>
<keyword evidence="4" id="KW-1185">Reference proteome</keyword>
<dbReference type="Pfam" id="PF11917">
    <property type="entry name" value="DUF3435"/>
    <property type="match status" value="1"/>
</dbReference>
<evidence type="ECO:0000259" key="2">
    <source>
        <dbReference type="PROSITE" id="PS00028"/>
    </source>
</evidence>